<dbReference type="AlphaFoldDB" id="A0AB39CT46"/>
<sequence>MLRIAAAVLAALIMSGCAVKYDAYAPEKRYVDRPPLGQTTIVGIGDELLAKGVVVEGKALNIKRLVDGALFDIHPGVRAKVGDKGAEQFFEGTGVRKSAFADDPDVLSVKTPDAKQVCVVTITSQRVCYDADFAITDVSYEQEASFQQTLLYNGRVGNKIRIGYREFSNSRARPAFNNEVEYDLSTSNRIGYKGAELEVLSADNTSITYRVISTFR</sequence>
<evidence type="ECO:0000313" key="2">
    <source>
        <dbReference type="EMBL" id="XDJ45069.1"/>
    </source>
</evidence>
<dbReference type="GeneID" id="93065972"/>
<dbReference type="KEGG" id="cgin:ABRZ00_00520"/>
<evidence type="ECO:0000313" key="3">
    <source>
        <dbReference type="EMBL" id="XDJ55708.1"/>
    </source>
</evidence>
<organism evidence="2">
    <name type="scientific">Castellaniella ginsengisoli</name>
    <dbReference type="NCBI Taxonomy" id="546114"/>
    <lineage>
        <taxon>Bacteria</taxon>
        <taxon>Pseudomonadati</taxon>
        <taxon>Pseudomonadota</taxon>
        <taxon>Betaproteobacteria</taxon>
        <taxon>Burkholderiales</taxon>
        <taxon>Alcaligenaceae</taxon>
        <taxon>Castellaniella</taxon>
    </lineage>
</organism>
<protein>
    <recommendedName>
        <fullName evidence="4">Lipoprotein</fullName>
    </recommendedName>
</protein>
<keyword evidence="1" id="KW-0732">Signal</keyword>
<dbReference type="EMBL" id="CP158257">
    <property type="protein sequence ID" value="XDJ55708.1"/>
    <property type="molecule type" value="Genomic_DNA"/>
</dbReference>
<feature type="chain" id="PRO_5044174486" description="Lipoprotein" evidence="1">
    <location>
        <begin position="21"/>
        <end position="216"/>
    </location>
</feature>
<dbReference type="RefSeq" id="WP_368647788.1">
    <property type="nucleotide sequence ID" value="NZ_CP158253.1"/>
</dbReference>
<reference evidence="2" key="1">
    <citation type="submission" date="2024-05" db="EMBL/GenBank/DDBJ databases">
        <authorList>
            <person name="Luo Y.-C."/>
            <person name="Nicholds J."/>
            <person name="Mortimer T."/>
            <person name="Maboni G."/>
        </authorList>
    </citation>
    <scope>NUCLEOTIDE SEQUENCE</scope>
    <source>
        <strain evidence="3">150221</strain>
        <strain evidence="2">153271</strain>
    </source>
</reference>
<feature type="signal peptide" evidence="1">
    <location>
        <begin position="1"/>
        <end position="20"/>
    </location>
</feature>
<dbReference type="PROSITE" id="PS51257">
    <property type="entry name" value="PROKAR_LIPOPROTEIN"/>
    <property type="match status" value="1"/>
</dbReference>
<proteinExistence type="predicted"/>
<dbReference type="EMBL" id="CP158253">
    <property type="protein sequence ID" value="XDJ45069.1"/>
    <property type="molecule type" value="Genomic_DNA"/>
</dbReference>
<accession>A0AB39CT46</accession>
<gene>
    <name evidence="3" type="ORF">ABRZ00_00520</name>
    <name evidence="2" type="ORF">ABRZ02_01870</name>
</gene>
<name>A0AB39CT46_9BURK</name>
<evidence type="ECO:0008006" key="4">
    <source>
        <dbReference type="Google" id="ProtNLM"/>
    </source>
</evidence>
<evidence type="ECO:0000256" key="1">
    <source>
        <dbReference type="SAM" id="SignalP"/>
    </source>
</evidence>